<feature type="compositionally biased region" description="Basic and acidic residues" evidence="1">
    <location>
        <begin position="78"/>
        <end position="87"/>
    </location>
</feature>
<protein>
    <submittedName>
        <fullName evidence="2">Uncharacterized protein</fullName>
    </submittedName>
</protein>
<dbReference type="EMBL" id="CARXXK010000003">
    <property type="protein sequence ID" value="CAI6363958.1"/>
    <property type="molecule type" value="Genomic_DNA"/>
</dbReference>
<sequence>MVNNKGNLLRFERKILRRMHGPIRNPDNGEYECRKKTDIERLFNKPNIQSFLISKRLEWAGRAKQDLINKVLTNNPSGRRDRVDDRVSGGWTV</sequence>
<accession>A0AAV0X7T3</accession>
<evidence type="ECO:0000313" key="3">
    <source>
        <dbReference type="Proteomes" id="UP001160148"/>
    </source>
</evidence>
<comment type="caution">
    <text evidence="2">The sequence shown here is derived from an EMBL/GenBank/DDBJ whole genome shotgun (WGS) entry which is preliminary data.</text>
</comment>
<name>A0AAV0X7T3_9HEMI</name>
<keyword evidence="3" id="KW-1185">Reference proteome</keyword>
<organism evidence="2 3">
    <name type="scientific">Macrosiphum euphorbiae</name>
    <name type="common">potato aphid</name>
    <dbReference type="NCBI Taxonomy" id="13131"/>
    <lineage>
        <taxon>Eukaryota</taxon>
        <taxon>Metazoa</taxon>
        <taxon>Ecdysozoa</taxon>
        <taxon>Arthropoda</taxon>
        <taxon>Hexapoda</taxon>
        <taxon>Insecta</taxon>
        <taxon>Pterygota</taxon>
        <taxon>Neoptera</taxon>
        <taxon>Paraneoptera</taxon>
        <taxon>Hemiptera</taxon>
        <taxon>Sternorrhyncha</taxon>
        <taxon>Aphidomorpha</taxon>
        <taxon>Aphidoidea</taxon>
        <taxon>Aphididae</taxon>
        <taxon>Macrosiphini</taxon>
        <taxon>Macrosiphum</taxon>
    </lineage>
</organism>
<evidence type="ECO:0000256" key="1">
    <source>
        <dbReference type="SAM" id="MobiDB-lite"/>
    </source>
</evidence>
<gene>
    <name evidence="2" type="ORF">MEUPH1_LOCUS18841</name>
</gene>
<proteinExistence type="predicted"/>
<feature type="region of interest" description="Disordered" evidence="1">
    <location>
        <begin position="74"/>
        <end position="93"/>
    </location>
</feature>
<dbReference type="AlphaFoldDB" id="A0AAV0X7T3"/>
<reference evidence="2 3" key="1">
    <citation type="submission" date="2023-01" db="EMBL/GenBank/DDBJ databases">
        <authorList>
            <person name="Whitehead M."/>
        </authorList>
    </citation>
    <scope>NUCLEOTIDE SEQUENCE [LARGE SCALE GENOMIC DNA]</scope>
</reference>
<evidence type="ECO:0000313" key="2">
    <source>
        <dbReference type="EMBL" id="CAI6363958.1"/>
    </source>
</evidence>
<dbReference type="Proteomes" id="UP001160148">
    <property type="component" value="Unassembled WGS sequence"/>
</dbReference>